<protein>
    <submittedName>
        <fullName evidence="2">NAD-dependent epimerase/dehydratase family protein</fullName>
    </submittedName>
</protein>
<dbReference type="InterPro" id="IPR036291">
    <property type="entry name" value="NAD(P)-bd_dom_sf"/>
</dbReference>
<name>A0A3N4MLN7_9BACT</name>
<accession>A0A3N4MLN7</accession>
<evidence type="ECO:0000313" key="3">
    <source>
        <dbReference type="Proteomes" id="UP000279089"/>
    </source>
</evidence>
<dbReference type="PANTHER" id="PTHR43245">
    <property type="entry name" value="BIFUNCTIONAL POLYMYXIN RESISTANCE PROTEIN ARNA"/>
    <property type="match status" value="1"/>
</dbReference>
<dbReference type="AlphaFoldDB" id="A0A3N4MLN7"/>
<evidence type="ECO:0000313" key="2">
    <source>
        <dbReference type="EMBL" id="RPD40499.1"/>
    </source>
</evidence>
<evidence type="ECO:0000259" key="1">
    <source>
        <dbReference type="Pfam" id="PF01370"/>
    </source>
</evidence>
<reference evidence="3" key="1">
    <citation type="submission" date="2018-11" db="EMBL/GenBank/DDBJ databases">
        <title>Chitinophaga lutea sp.nov., isolate from arsenic contaminated soil.</title>
        <authorList>
            <person name="Zong Y."/>
        </authorList>
    </citation>
    <scope>NUCLEOTIDE SEQUENCE [LARGE SCALE GENOMIC DNA]</scope>
    <source>
        <strain evidence="3">YLT18</strain>
    </source>
</reference>
<dbReference type="SUPFAM" id="SSF51735">
    <property type="entry name" value="NAD(P)-binding Rossmann-fold domains"/>
    <property type="match status" value="1"/>
</dbReference>
<dbReference type="InterPro" id="IPR050177">
    <property type="entry name" value="Lipid_A_modif_metabolic_enz"/>
</dbReference>
<dbReference type="InterPro" id="IPR001509">
    <property type="entry name" value="Epimerase_deHydtase"/>
</dbReference>
<dbReference type="Gene3D" id="3.40.50.720">
    <property type="entry name" value="NAD(P)-binding Rossmann-like Domain"/>
    <property type="match status" value="1"/>
</dbReference>
<dbReference type="OrthoDB" id="1490291at2"/>
<sequence>MKMPKILILGSTGFVGGNIYNILHNLYPVFGCSRKPGQTAKSTIHMDLDDVTSWENIFRIRPDVIINASGYGVVKHQADPEKMKLVNYYQPYLLKKYLDEQHSGYFWIQIGTAFEYDLGLGELREDSAAMPLTDYGISKLLFSRYLESSERKNFLVLRPFAMFGPGEDPSKIIPALLLAQKNRKEIELSSGAQQRDYFFVQDLAHFIARLIEYGLDKVAGEVINVGSGRPMPIKELAEQMSQTVPDFNPGLWQWGKIRQRTNEGKVFFNASQKCEELGFMQTPMPEAFKKTIDYYYQH</sequence>
<gene>
    <name evidence="2" type="ORF">EG028_14430</name>
</gene>
<keyword evidence="3" id="KW-1185">Reference proteome</keyword>
<feature type="domain" description="NAD-dependent epimerase/dehydratase" evidence="1">
    <location>
        <begin position="6"/>
        <end position="226"/>
    </location>
</feature>
<dbReference type="Proteomes" id="UP000279089">
    <property type="component" value="Unassembled WGS sequence"/>
</dbReference>
<organism evidence="2 3">
    <name type="scientific">Chitinophaga barathri</name>
    <dbReference type="NCBI Taxonomy" id="1647451"/>
    <lineage>
        <taxon>Bacteria</taxon>
        <taxon>Pseudomonadati</taxon>
        <taxon>Bacteroidota</taxon>
        <taxon>Chitinophagia</taxon>
        <taxon>Chitinophagales</taxon>
        <taxon>Chitinophagaceae</taxon>
        <taxon>Chitinophaga</taxon>
    </lineage>
</organism>
<dbReference type="PANTHER" id="PTHR43245:SF13">
    <property type="entry name" value="UDP-D-APIOSE_UDP-D-XYLOSE SYNTHASE 2"/>
    <property type="match status" value="1"/>
</dbReference>
<comment type="caution">
    <text evidence="2">The sequence shown here is derived from an EMBL/GenBank/DDBJ whole genome shotgun (WGS) entry which is preliminary data.</text>
</comment>
<proteinExistence type="predicted"/>
<dbReference type="Pfam" id="PF01370">
    <property type="entry name" value="Epimerase"/>
    <property type="match status" value="1"/>
</dbReference>
<dbReference type="EMBL" id="RMBX01000007">
    <property type="protein sequence ID" value="RPD40499.1"/>
    <property type="molecule type" value="Genomic_DNA"/>
</dbReference>